<accession>A0ACC6TAP1</accession>
<comment type="caution">
    <text evidence="1">The sequence shown here is derived from an EMBL/GenBank/DDBJ whole genome shotgun (WGS) entry which is preliminary data.</text>
</comment>
<reference evidence="1" key="1">
    <citation type="submission" date="2024-06" db="EMBL/GenBank/DDBJ databases">
        <title>Genomic Encyclopedia of Type Strains, Phase IV (KMG-IV): sequencing the most valuable type-strain genomes for metagenomic binning, comparative biology and taxonomic classification.</title>
        <authorList>
            <person name="Goeker M."/>
        </authorList>
    </citation>
    <scope>NUCLEOTIDE SEQUENCE</scope>
    <source>
        <strain evidence="1">SJCon</strain>
    </source>
</reference>
<evidence type="ECO:0000313" key="1">
    <source>
        <dbReference type="EMBL" id="MET3770742.1"/>
    </source>
</evidence>
<gene>
    <name evidence="1" type="ORF">ABIC98_000366</name>
</gene>
<evidence type="ECO:0000313" key="2">
    <source>
        <dbReference type="Proteomes" id="UP001549207"/>
    </source>
</evidence>
<keyword evidence="2" id="KW-1185">Reference proteome</keyword>
<proteinExistence type="predicted"/>
<protein>
    <submittedName>
        <fullName evidence="1">Uncharacterized protein</fullName>
    </submittedName>
</protein>
<dbReference type="EMBL" id="JBEPNJ010000001">
    <property type="protein sequence ID" value="MET3770742.1"/>
    <property type="molecule type" value="Genomic_DNA"/>
</dbReference>
<dbReference type="Proteomes" id="UP001549207">
    <property type="component" value="Unassembled WGS sequence"/>
</dbReference>
<name>A0ACC6TAP1_9MICC</name>
<sequence length="40" mass="4081">MPSSVNACVSTTHQERATAASTPKVGTPPSHCLLVLPYGA</sequence>
<organism evidence="1 2">
    <name type="scientific">Arthrobacter nitrophenolicus</name>
    <dbReference type="NCBI Taxonomy" id="683150"/>
    <lineage>
        <taxon>Bacteria</taxon>
        <taxon>Bacillati</taxon>
        <taxon>Actinomycetota</taxon>
        <taxon>Actinomycetes</taxon>
        <taxon>Micrococcales</taxon>
        <taxon>Micrococcaceae</taxon>
        <taxon>Arthrobacter</taxon>
    </lineage>
</organism>